<evidence type="ECO:0000259" key="1">
    <source>
        <dbReference type="Pfam" id="PF06054"/>
    </source>
</evidence>
<dbReference type="Proteomes" id="UP000094764">
    <property type="component" value="Unassembled WGS sequence"/>
</dbReference>
<dbReference type="EMBL" id="MIKB01000001">
    <property type="protein sequence ID" value="OEG19495.1"/>
    <property type="molecule type" value="Genomic_DNA"/>
</dbReference>
<keyword evidence="4" id="KW-1185">Reference proteome</keyword>
<protein>
    <recommendedName>
        <fullName evidence="5">Competence protein CoiA</fullName>
    </recommendedName>
</protein>
<dbReference type="OrthoDB" id="3784230at2"/>
<accession>A0A1E5H3U9</accession>
<sequence length="396" mass="47386">MFNACTKEKEVITLLNQSREEIEQLKEEMYFCPVCHDPVRIKNGRVKLPHFSHYRNSTCSIYLNGETEEHLVLKKVFAKWCEKQSIDYELEKHLPALNQRPDLLIGNLAIEIQCSSLSTQKLVERTQSYQKHGYVPIWICGKKLFSNHQVLSELAKNLCYYSKNLGFYLWTVDWEVKELVLHFHIEEDWKKRVYSSKKTWEFYSDFLLKIFDFPNKSKIYSQRTFEIGKLMKEYYYDLGRKLYRRDNQIRVIQAELYNNRFHILQLPTWFYYSGIHIFCCRGSDILLKVKIWNLVYFFNQNVIEHSELIEILMKELEKSVDFFYEMPNVCMSLMQEYCLNQLLAYLITCKHLVRVENGWKVLMGNPNQSIADVGERLKRIENKCLITATPFKSVIR</sequence>
<dbReference type="RefSeq" id="WP_069633834.1">
    <property type="nucleotide sequence ID" value="NZ_JXKZ01000003.1"/>
</dbReference>
<evidence type="ECO:0000313" key="4">
    <source>
        <dbReference type="Proteomes" id="UP000094764"/>
    </source>
</evidence>
<dbReference type="Pfam" id="PF25164">
    <property type="entry name" value="CoiA_N"/>
    <property type="match status" value="1"/>
</dbReference>
<reference evidence="4" key="1">
    <citation type="submission" date="2016-09" db="EMBL/GenBank/DDBJ databases">
        <authorList>
            <person name="Gulvik C.A."/>
        </authorList>
    </citation>
    <scope>NUCLEOTIDE SEQUENCE [LARGE SCALE GENOMIC DNA]</scope>
    <source>
        <strain evidence="4">LMG 26306</strain>
    </source>
</reference>
<dbReference type="Pfam" id="PF06054">
    <property type="entry name" value="CoiA_nuc"/>
    <property type="match status" value="1"/>
</dbReference>
<feature type="domain" description="Competence protein CoiA-like N-terminal" evidence="2">
    <location>
        <begin position="16"/>
        <end position="61"/>
    </location>
</feature>
<feature type="domain" description="Competence protein CoiA nuclease-like" evidence="1">
    <location>
        <begin position="66"/>
        <end position="200"/>
    </location>
</feature>
<organism evidence="3 4">
    <name type="scientific">Enterococcus quebecensis</name>
    <dbReference type="NCBI Taxonomy" id="903983"/>
    <lineage>
        <taxon>Bacteria</taxon>
        <taxon>Bacillati</taxon>
        <taxon>Bacillota</taxon>
        <taxon>Bacilli</taxon>
        <taxon>Lactobacillales</taxon>
        <taxon>Enterococcaceae</taxon>
        <taxon>Enterococcus</taxon>
    </lineage>
</organism>
<name>A0A1E5H3U9_9ENTE</name>
<dbReference type="AlphaFoldDB" id="A0A1E5H3U9"/>
<evidence type="ECO:0000313" key="3">
    <source>
        <dbReference type="EMBL" id="OEG19495.1"/>
    </source>
</evidence>
<dbReference type="InterPro" id="IPR010330">
    <property type="entry name" value="CoiA_nuc"/>
</dbReference>
<dbReference type="STRING" id="903983.BCR23_02055"/>
<comment type="caution">
    <text evidence="3">The sequence shown here is derived from an EMBL/GenBank/DDBJ whole genome shotgun (WGS) entry which is preliminary data.</text>
</comment>
<dbReference type="InterPro" id="IPR057253">
    <property type="entry name" value="CoiA-like_N"/>
</dbReference>
<evidence type="ECO:0000259" key="2">
    <source>
        <dbReference type="Pfam" id="PF25164"/>
    </source>
</evidence>
<proteinExistence type="predicted"/>
<gene>
    <name evidence="3" type="ORF">BCR23_02055</name>
</gene>
<evidence type="ECO:0008006" key="5">
    <source>
        <dbReference type="Google" id="ProtNLM"/>
    </source>
</evidence>